<organism evidence="2 3">
    <name type="scientific">Trifolium medium</name>
    <dbReference type="NCBI Taxonomy" id="97028"/>
    <lineage>
        <taxon>Eukaryota</taxon>
        <taxon>Viridiplantae</taxon>
        <taxon>Streptophyta</taxon>
        <taxon>Embryophyta</taxon>
        <taxon>Tracheophyta</taxon>
        <taxon>Spermatophyta</taxon>
        <taxon>Magnoliopsida</taxon>
        <taxon>eudicotyledons</taxon>
        <taxon>Gunneridae</taxon>
        <taxon>Pentapetalae</taxon>
        <taxon>rosids</taxon>
        <taxon>fabids</taxon>
        <taxon>Fabales</taxon>
        <taxon>Fabaceae</taxon>
        <taxon>Papilionoideae</taxon>
        <taxon>50 kb inversion clade</taxon>
        <taxon>NPAAA clade</taxon>
        <taxon>Hologalegina</taxon>
        <taxon>IRL clade</taxon>
        <taxon>Trifolieae</taxon>
        <taxon>Trifolium</taxon>
    </lineage>
</organism>
<feature type="signal peptide" evidence="1">
    <location>
        <begin position="1"/>
        <end position="21"/>
    </location>
</feature>
<evidence type="ECO:0000256" key="1">
    <source>
        <dbReference type="SAM" id="SignalP"/>
    </source>
</evidence>
<keyword evidence="1" id="KW-0732">Signal</keyword>
<sequence length="50" mass="5380">MGSHFPGLALSVLVIIIGCLGFDGVHCYNRPPPRKTIFVSHDGDDSSPQQ</sequence>
<feature type="non-terminal residue" evidence="2">
    <location>
        <position position="50"/>
    </location>
</feature>
<feature type="chain" id="PRO_5017291027" evidence="1">
    <location>
        <begin position="22"/>
        <end position="50"/>
    </location>
</feature>
<keyword evidence="3" id="KW-1185">Reference proteome</keyword>
<protein>
    <submittedName>
        <fullName evidence="2">Purple acid phosphatase</fullName>
    </submittedName>
</protein>
<dbReference type="AlphaFoldDB" id="A0A392PDF9"/>
<evidence type="ECO:0000313" key="2">
    <source>
        <dbReference type="EMBL" id="MCI09814.1"/>
    </source>
</evidence>
<accession>A0A392PDF9</accession>
<reference evidence="2 3" key="1">
    <citation type="journal article" date="2018" name="Front. Plant Sci.">
        <title>Red Clover (Trifolium pratense) and Zigzag Clover (T. medium) - A Picture of Genomic Similarities and Differences.</title>
        <authorList>
            <person name="Dluhosova J."/>
            <person name="Istvanek J."/>
            <person name="Nedelnik J."/>
            <person name="Repkova J."/>
        </authorList>
    </citation>
    <scope>NUCLEOTIDE SEQUENCE [LARGE SCALE GENOMIC DNA]</scope>
    <source>
        <strain evidence="3">cv. 10/8</strain>
        <tissue evidence="2">Leaf</tissue>
    </source>
</reference>
<proteinExistence type="predicted"/>
<dbReference type="Proteomes" id="UP000265520">
    <property type="component" value="Unassembled WGS sequence"/>
</dbReference>
<comment type="caution">
    <text evidence="2">The sequence shown here is derived from an EMBL/GenBank/DDBJ whole genome shotgun (WGS) entry which is preliminary data.</text>
</comment>
<dbReference type="EMBL" id="LXQA010073991">
    <property type="protein sequence ID" value="MCI09814.1"/>
    <property type="molecule type" value="Genomic_DNA"/>
</dbReference>
<evidence type="ECO:0000313" key="3">
    <source>
        <dbReference type="Proteomes" id="UP000265520"/>
    </source>
</evidence>
<name>A0A392PDF9_9FABA</name>